<proteinExistence type="inferred from homology"/>
<dbReference type="EC" id="3.1.1.-" evidence="3"/>
<evidence type="ECO:0000256" key="1">
    <source>
        <dbReference type="ARBA" id="ARBA00005964"/>
    </source>
</evidence>
<dbReference type="GO" id="GO:0016787">
    <property type="term" value="F:hydrolase activity"/>
    <property type="evidence" value="ECO:0007669"/>
    <property type="project" value="UniProtKB-KW"/>
</dbReference>
<dbReference type="InterPro" id="IPR050309">
    <property type="entry name" value="Type-B_Carboxylest/Lipase"/>
</dbReference>
<organism evidence="6 7">
    <name type="scientific">Alicyclobacillus cycloheptanicus</name>
    <dbReference type="NCBI Taxonomy" id="1457"/>
    <lineage>
        <taxon>Bacteria</taxon>
        <taxon>Bacillati</taxon>
        <taxon>Bacillota</taxon>
        <taxon>Bacilli</taxon>
        <taxon>Bacillales</taxon>
        <taxon>Alicyclobacillaceae</taxon>
        <taxon>Alicyclobacillus</taxon>
    </lineage>
</organism>
<reference evidence="6 7" key="1">
    <citation type="submission" date="2023-07" db="EMBL/GenBank/DDBJ databases">
        <title>Genomic Encyclopedia of Type Strains, Phase IV (KMG-IV): sequencing the most valuable type-strain genomes for metagenomic binning, comparative biology and taxonomic classification.</title>
        <authorList>
            <person name="Goeker M."/>
        </authorList>
    </citation>
    <scope>NUCLEOTIDE SEQUENCE [LARGE SCALE GENOMIC DNA]</scope>
    <source>
        <strain evidence="6 7">DSM 4006</strain>
    </source>
</reference>
<evidence type="ECO:0000259" key="5">
    <source>
        <dbReference type="Pfam" id="PF00135"/>
    </source>
</evidence>
<dbReference type="InterPro" id="IPR019826">
    <property type="entry name" value="Carboxylesterase_B_AS"/>
</dbReference>
<keyword evidence="2 3" id="KW-0378">Hydrolase</keyword>
<dbReference type="SUPFAM" id="SSF53474">
    <property type="entry name" value="alpha/beta-Hydrolases"/>
    <property type="match status" value="1"/>
</dbReference>
<keyword evidence="7" id="KW-1185">Reference proteome</keyword>
<dbReference type="PANTHER" id="PTHR11559">
    <property type="entry name" value="CARBOXYLESTERASE"/>
    <property type="match status" value="1"/>
</dbReference>
<comment type="caution">
    <text evidence="6">The sequence shown here is derived from an EMBL/GenBank/DDBJ whole genome shotgun (WGS) entry which is preliminary data.</text>
</comment>
<evidence type="ECO:0000313" key="6">
    <source>
        <dbReference type="EMBL" id="MDQ0189746.1"/>
    </source>
</evidence>
<evidence type="ECO:0000256" key="4">
    <source>
        <dbReference type="SAM" id="MobiDB-lite"/>
    </source>
</evidence>
<dbReference type="Proteomes" id="UP001232973">
    <property type="component" value="Unassembled WGS sequence"/>
</dbReference>
<dbReference type="EMBL" id="JAUSTP010000010">
    <property type="protein sequence ID" value="MDQ0189746.1"/>
    <property type="molecule type" value="Genomic_DNA"/>
</dbReference>
<feature type="region of interest" description="Disordered" evidence="4">
    <location>
        <begin position="36"/>
        <end position="56"/>
    </location>
</feature>
<dbReference type="Pfam" id="PF00135">
    <property type="entry name" value="COesterase"/>
    <property type="match status" value="1"/>
</dbReference>
<evidence type="ECO:0000256" key="2">
    <source>
        <dbReference type="ARBA" id="ARBA00022801"/>
    </source>
</evidence>
<gene>
    <name evidence="6" type="ORF">J2S03_001593</name>
</gene>
<feature type="region of interest" description="Disordered" evidence="4">
    <location>
        <begin position="458"/>
        <end position="540"/>
    </location>
</feature>
<name>A0ABT9XHG2_9BACL</name>
<dbReference type="Gene3D" id="3.40.50.1820">
    <property type="entry name" value="alpha/beta hydrolase"/>
    <property type="match status" value="1"/>
</dbReference>
<feature type="domain" description="Carboxylesterase type B" evidence="5">
    <location>
        <begin position="4"/>
        <end position="457"/>
    </location>
</feature>
<dbReference type="InterPro" id="IPR029058">
    <property type="entry name" value="AB_hydrolase_fold"/>
</dbReference>
<comment type="similarity">
    <text evidence="1 3">Belongs to the type-B carboxylesterase/lipase family.</text>
</comment>
<dbReference type="InterPro" id="IPR002018">
    <property type="entry name" value="CarbesteraseB"/>
</dbReference>
<evidence type="ECO:0000313" key="7">
    <source>
        <dbReference type="Proteomes" id="UP001232973"/>
    </source>
</evidence>
<evidence type="ECO:0000256" key="3">
    <source>
        <dbReference type="RuleBase" id="RU361235"/>
    </source>
</evidence>
<protein>
    <recommendedName>
        <fullName evidence="3">Carboxylic ester hydrolase</fullName>
        <ecNumber evidence="3">3.1.1.-</ecNumber>
    </recommendedName>
</protein>
<feature type="compositionally biased region" description="Gly residues" evidence="4">
    <location>
        <begin position="467"/>
        <end position="483"/>
    </location>
</feature>
<dbReference type="RefSeq" id="WP_274456732.1">
    <property type="nucleotide sequence ID" value="NZ_CP067097.1"/>
</dbReference>
<dbReference type="PROSITE" id="PS00122">
    <property type="entry name" value="CARBOXYLESTERASE_B_1"/>
    <property type="match status" value="1"/>
</dbReference>
<sequence length="579" mass="60737">MSDDLIVHTTSGPVRGFQAGDVCVWKGVPFAKPPVGNLRFQAPQPPDRWTEPRDARSFGPASLQVENPVLSSVAGRGKLPQSEDCLYLNVWSKGADDKRRPVMVWIHGGSYLTGSGAIAWYDGAAFAKNGDVVVVTINYRLGALGYLYLGDLFGEAYAASGNLGLLDQIAALQWVHDNIAAFGGDPSRVTIFGESAGAGSVGALLAAPAAKGLFHRAILQSGSGRLGIRTRASATEVAKRVLDKVGVAPGDVSALHAVPAERFAEVGASLGAGLPFGPVMDGVVLPDFPPSALAAGAARDIPVMIGVNLDEYRLFTSYDPAWQSGDEAALRSKLQSLLGPLPDAIIDFYLNEVPGESTYDRLMKLGTYRVFVRGMLQTADLQAQQGAPVWAYRFDWKSTAFGGKLGACHALEIPFVFNNLHQLGVERFTGDAPDRQPIADHMHLAWIAFAHNGDPNDFTGVPQAATAGGGAVRGGAESGGAGVPSGAERSGAGLPSGAERSGAGLPSGVERSGAGLPSGAERSGAGLPIGVERSGAGLPHWPRYTLDKRELLVFGSDPHVEQDPYAPERAAWERFVGEA</sequence>
<accession>A0ABT9XHG2</accession>